<evidence type="ECO:0000259" key="12">
    <source>
        <dbReference type="Pfam" id="PF01331"/>
    </source>
</evidence>
<organism evidence="14">
    <name type="scientific">Absidia glauca</name>
    <name type="common">Pin mould</name>
    <dbReference type="NCBI Taxonomy" id="4829"/>
    <lineage>
        <taxon>Eukaryota</taxon>
        <taxon>Fungi</taxon>
        <taxon>Fungi incertae sedis</taxon>
        <taxon>Mucoromycota</taxon>
        <taxon>Mucoromycotina</taxon>
        <taxon>Mucoromycetes</taxon>
        <taxon>Mucorales</taxon>
        <taxon>Cunninghamellaceae</taxon>
        <taxon>Absidia</taxon>
    </lineage>
</organism>
<feature type="region of interest" description="Disordered" evidence="11">
    <location>
        <begin position="659"/>
        <end position="906"/>
    </location>
</feature>
<feature type="compositionally biased region" description="Low complexity" evidence="11">
    <location>
        <begin position="757"/>
        <end position="768"/>
    </location>
</feature>
<feature type="region of interest" description="Disordered" evidence="11">
    <location>
        <begin position="1054"/>
        <end position="1176"/>
    </location>
</feature>
<dbReference type="GO" id="GO:0004484">
    <property type="term" value="F:mRNA guanylyltransferase activity"/>
    <property type="evidence" value="ECO:0007669"/>
    <property type="project" value="UniProtKB-EC"/>
</dbReference>
<keyword evidence="3" id="KW-0507">mRNA processing</keyword>
<evidence type="ECO:0000256" key="5">
    <source>
        <dbReference type="ARBA" id="ARBA00022695"/>
    </source>
</evidence>
<keyword evidence="6" id="KW-0547">Nucleotide-binding</keyword>
<feature type="compositionally biased region" description="Basic and acidic residues" evidence="11">
    <location>
        <begin position="515"/>
        <end position="537"/>
    </location>
</feature>
<feature type="compositionally biased region" description="Low complexity" evidence="11">
    <location>
        <begin position="780"/>
        <end position="798"/>
    </location>
</feature>
<feature type="domain" description="mRNA capping enzyme C-terminal" evidence="13">
    <location>
        <begin position="236"/>
        <end position="351"/>
    </location>
</feature>
<feature type="domain" description="mRNA capping enzyme adenylation" evidence="12">
    <location>
        <begin position="61"/>
        <end position="231"/>
    </location>
</feature>
<dbReference type="Gene3D" id="3.30.470.30">
    <property type="entry name" value="DNA ligase/mRNA capping enzyme"/>
    <property type="match status" value="1"/>
</dbReference>
<gene>
    <name evidence="14" type="primary">ABSGL_05861.1 scaffold 7570</name>
</gene>
<feature type="compositionally biased region" description="Low complexity" evidence="11">
    <location>
        <begin position="1055"/>
        <end position="1070"/>
    </location>
</feature>
<dbReference type="GO" id="GO:0005524">
    <property type="term" value="F:ATP binding"/>
    <property type="evidence" value="ECO:0007669"/>
    <property type="project" value="InterPro"/>
</dbReference>
<feature type="compositionally biased region" description="Low complexity" evidence="11">
    <location>
        <begin position="875"/>
        <end position="884"/>
    </location>
</feature>
<feature type="region of interest" description="Disordered" evidence="11">
    <location>
        <begin position="1"/>
        <end position="20"/>
    </location>
</feature>
<dbReference type="Pfam" id="PF01331">
    <property type="entry name" value="mRNA_cap_enzyme"/>
    <property type="match status" value="1"/>
</dbReference>
<dbReference type="AlphaFoldDB" id="A0A163JLE6"/>
<dbReference type="PANTHER" id="PTHR10367:SF17">
    <property type="entry name" value="MRNA-CAPPING ENZYME"/>
    <property type="match status" value="1"/>
</dbReference>
<evidence type="ECO:0000256" key="11">
    <source>
        <dbReference type="SAM" id="MobiDB-lite"/>
    </source>
</evidence>
<feature type="compositionally biased region" description="Polar residues" evidence="11">
    <location>
        <begin position="622"/>
        <end position="633"/>
    </location>
</feature>
<protein>
    <recommendedName>
        <fullName evidence="2">mRNA guanylyltransferase</fullName>
        <ecNumber evidence="2">2.7.7.50</ecNumber>
    </recommendedName>
</protein>
<dbReference type="GO" id="GO:0005634">
    <property type="term" value="C:nucleus"/>
    <property type="evidence" value="ECO:0007669"/>
    <property type="project" value="UniProtKB-SubCell"/>
</dbReference>
<evidence type="ECO:0000256" key="6">
    <source>
        <dbReference type="ARBA" id="ARBA00022741"/>
    </source>
</evidence>
<keyword evidence="7" id="KW-0506">mRNA capping</keyword>
<dbReference type="OMA" id="PPYAAVK"/>
<dbReference type="InterPro" id="IPR001339">
    <property type="entry name" value="mRNA_cap_enzyme_adenylation"/>
</dbReference>
<dbReference type="Proteomes" id="UP000078561">
    <property type="component" value="Unassembled WGS sequence"/>
</dbReference>
<dbReference type="PANTHER" id="PTHR10367">
    <property type="entry name" value="MRNA-CAPPING ENZYME"/>
    <property type="match status" value="1"/>
</dbReference>
<dbReference type="SUPFAM" id="SSF56091">
    <property type="entry name" value="DNA ligase/mRNA capping enzyme, catalytic domain"/>
    <property type="match status" value="1"/>
</dbReference>
<feature type="compositionally biased region" description="Polar residues" evidence="11">
    <location>
        <begin position="684"/>
        <end position="704"/>
    </location>
</feature>
<dbReference type="GO" id="GO:0006370">
    <property type="term" value="P:7-methylguanosine mRNA capping"/>
    <property type="evidence" value="ECO:0007669"/>
    <property type="project" value="UniProtKB-KW"/>
</dbReference>
<feature type="region of interest" description="Disordered" evidence="11">
    <location>
        <begin position="450"/>
        <end position="633"/>
    </location>
</feature>
<keyword evidence="4" id="KW-0808">Transferase</keyword>
<sequence>MALAQSSAPSSASTGAPSTQQDPLVLLDSIGKRVDPVYSQKLQLRVKELLHSTHSGFPGSQPVPFEAKHLSILEREDYFVCEKSDGLDRNQIWFYVPNVLFPVRGRDNEYLKDTLMDGEIVVDHDENGNKTYRFLIFDLMASNGQSIIQRSFNTRLGLLRQDVIQSYKLSLRTQSDPPPFTMELKKMERSYGLRLVFDQISKLRHSSDGIIWTPVKCPYVPGICEKLLKWKPPEKNTVDFRINAKWSKDHKPIYTLDVLSHLTYKFYDHFQPDTDSALQWKDQPPDGRIAEFRYDPNWQVTVVEQGYAPTTKTGGWRFVRFRDDKDAANEENVVKKILHSIKDGVSKEQLITHMECIRDAWKAREKGLPPPALTHLKNQGRLSISSVSSSSSFNQPMMTPTTTSPVVPSPAANSLSSASGHGYFYGDHNVKSRQNSLDYGSGERRLSVMDANTDSRTEPALLDSSTSSTSSKDNEGDRAATQSLPASRKQSLESSPKRDSNGNDSEETERKRHKSLSELDKGRKIQSQAERRLEEASARVTTTNDNSTTTNREPPPVDEPVEMTTAPDYAATNPSKADTPTTKQPADAVSPSHPSMSHALPTVREEGSVSTASNTRRRKTLASGNDLQERQQQQYVDNRVDMDNAADMQLNKHRRMMETRTATSVASSIKPGSDIVYGNGNGGMASNQHQQEQHIITPRTSTDMDSSKRHGQPQSTHSTPTTSSIQNGMSPTAGQQRNQGNYYTRYDPARSPPPSSSPSSSSSIPRSPHMATNIQLHYGSAPPSSASSSPSSTQAPSSNRKESSHSIHNLLTSSVEPVSYSPKKSGSPSVPTSSGRPAPSTRSYNISSLLHDSTQQKDVNNAGSRQNEANHPSAQVQQQQQQQQYHQMPLERPQAASIPHTSSARTPPVQFINYHAERPRAQDSPTSQQKAVFIQGEYHNSAVDPPTKSRSTSIATANTPPQHLHQWQSSGLETTNTHKNSNHRPSQTSSTTSSPSSSPRDSRHSGSYNVWRAAGNQQQPQQQQQSVPHYGGNPPGIPTNHQVVYPAQAHYYHPQQQHQFQQQQQQQQQQNYSNYDTHPDQYPHQPAHGPPAKYPHLRHTHQQAIRPASEPEEYHHDPSAMQHYHPAYQDMYRPHPSQNRGGQSTAPSSPPPAPPPPPAKDSEKKSDKAKLDFILN</sequence>
<evidence type="ECO:0000256" key="8">
    <source>
        <dbReference type="ARBA" id="ARBA00023134"/>
    </source>
</evidence>
<keyword evidence="8" id="KW-0342">GTP-binding</keyword>
<feature type="compositionally biased region" description="Basic and acidic residues" evidence="11">
    <location>
        <begin position="1160"/>
        <end position="1176"/>
    </location>
</feature>
<evidence type="ECO:0000313" key="14">
    <source>
        <dbReference type="EMBL" id="SAM00184.1"/>
    </source>
</evidence>
<dbReference type="OrthoDB" id="200924at2759"/>
<evidence type="ECO:0000256" key="3">
    <source>
        <dbReference type="ARBA" id="ARBA00022664"/>
    </source>
</evidence>
<evidence type="ECO:0000256" key="2">
    <source>
        <dbReference type="ARBA" id="ARBA00012475"/>
    </source>
</evidence>
<feature type="compositionally biased region" description="Polar residues" evidence="11">
    <location>
        <begin position="948"/>
        <end position="979"/>
    </location>
</feature>
<dbReference type="EC" id="2.7.7.50" evidence="2"/>
<feature type="compositionally biased region" description="Polar residues" evidence="11">
    <location>
        <begin position="806"/>
        <end position="874"/>
    </location>
</feature>
<dbReference type="InterPro" id="IPR012340">
    <property type="entry name" value="NA-bd_OB-fold"/>
</dbReference>
<feature type="compositionally biased region" description="Polar residues" evidence="11">
    <location>
        <begin position="725"/>
        <end position="742"/>
    </location>
</feature>
<evidence type="ECO:0000256" key="9">
    <source>
        <dbReference type="ARBA" id="ARBA00023242"/>
    </source>
</evidence>
<feature type="compositionally biased region" description="Polar residues" evidence="11">
    <location>
        <begin position="1136"/>
        <end position="1145"/>
    </location>
</feature>
<feature type="compositionally biased region" description="Pro residues" evidence="11">
    <location>
        <begin position="1148"/>
        <end position="1159"/>
    </location>
</feature>
<dbReference type="GO" id="GO:0005525">
    <property type="term" value="F:GTP binding"/>
    <property type="evidence" value="ECO:0007669"/>
    <property type="project" value="UniProtKB-KW"/>
</dbReference>
<comment type="catalytic activity">
    <reaction evidence="10">
        <text>a 5'-end diphospho-ribonucleoside in mRNA + GTP + H(+) = a 5'-end (5'-triphosphoguanosine)-ribonucleoside in mRNA + diphosphate</text>
        <dbReference type="Rhea" id="RHEA:67012"/>
        <dbReference type="Rhea" id="RHEA-COMP:17165"/>
        <dbReference type="Rhea" id="RHEA-COMP:17166"/>
        <dbReference type="ChEBI" id="CHEBI:15378"/>
        <dbReference type="ChEBI" id="CHEBI:33019"/>
        <dbReference type="ChEBI" id="CHEBI:37565"/>
        <dbReference type="ChEBI" id="CHEBI:167616"/>
        <dbReference type="ChEBI" id="CHEBI:167617"/>
        <dbReference type="EC" id="2.7.7.50"/>
    </reaction>
    <physiologicalReaction direction="left-to-right" evidence="10">
        <dbReference type="Rhea" id="RHEA:67013"/>
    </physiologicalReaction>
</comment>
<evidence type="ECO:0000256" key="1">
    <source>
        <dbReference type="ARBA" id="ARBA00004123"/>
    </source>
</evidence>
<feature type="region of interest" description="Disordered" evidence="11">
    <location>
        <begin position="386"/>
        <end position="415"/>
    </location>
</feature>
<dbReference type="InterPro" id="IPR013846">
    <property type="entry name" value="mRNA_cap_enzyme_C"/>
</dbReference>
<feature type="compositionally biased region" description="Low complexity" evidence="11">
    <location>
        <begin position="712"/>
        <end position="724"/>
    </location>
</feature>
<dbReference type="EMBL" id="LT553165">
    <property type="protein sequence ID" value="SAM00184.1"/>
    <property type="molecule type" value="Genomic_DNA"/>
</dbReference>
<feature type="compositionally biased region" description="Polar residues" evidence="11">
    <location>
        <begin position="572"/>
        <end position="584"/>
    </location>
</feature>
<comment type="subcellular location">
    <subcellularLocation>
        <location evidence="1">Nucleus</location>
    </subcellularLocation>
</comment>
<dbReference type="InParanoid" id="A0A163JLE6"/>
<dbReference type="InterPro" id="IPR051029">
    <property type="entry name" value="mRNA_Capping_Enz/RNA_Phosphat"/>
</dbReference>
<feature type="compositionally biased region" description="Low complexity" evidence="11">
    <location>
        <begin position="541"/>
        <end position="551"/>
    </location>
</feature>
<evidence type="ECO:0000313" key="15">
    <source>
        <dbReference type="Proteomes" id="UP000078561"/>
    </source>
</evidence>
<evidence type="ECO:0000256" key="4">
    <source>
        <dbReference type="ARBA" id="ARBA00022679"/>
    </source>
</evidence>
<dbReference type="Gene3D" id="2.40.50.140">
    <property type="entry name" value="Nucleic acid-binding proteins"/>
    <property type="match status" value="1"/>
</dbReference>
<dbReference type="Pfam" id="PF03919">
    <property type="entry name" value="mRNA_cap_C"/>
    <property type="match status" value="1"/>
</dbReference>
<evidence type="ECO:0000259" key="13">
    <source>
        <dbReference type="Pfam" id="PF03919"/>
    </source>
</evidence>
<name>A0A163JLE6_ABSGL</name>
<evidence type="ECO:0000256" key="7">
    <source>
        <dbReference type="ARBA" id="ARBA00023042"/>
    </source>
</evidence>
<feature type="compositionally biased region" description="Low complexity" evidence="11">
    <location>
        <begin position="984"/>
        <end position="999"/>
    </location>
</feature>
<dbReference type="CDD" id="cd07895">
    <property type="entry name" value="Adenylation_mRNA_capping"/>
    <property type="match status" value="1"/>
</dbReference>
<keyword evidence="15" id="KW-1185">Reference proteome</keyword>
<feature type="compositionally biased region" description="Polar residues" evidence="11">
    <location>
        <begin position="480"/>
        <end position="494"/>
    </location>
</feature>
<reference evidence="14" key="1">
    <citation type="submission" date="2016-04" db="EMBL/GenBank/DDBJ databases">
        <authorList>
            <person name="Evans L.H."/>
            <person name="Alamgir A."/>
            <person name="Owens N."/>
            <person name="Weber N.D."/>
            <person name="Virtaneva K."/>
            <person name="Barbian K."/>
            <person name="Babar A."/>
            <person name="Rosenke K."/>
        </authorList>
    </citation>
    <scope>NUCLEOTIDE SEQUENCE [LARGE SCALE GENOMIC DNA]</scope>
    <source>
        <strain evidence="14">CBS 101.48</strain>
    </source>
</reference>
<dbReference type="SUPFAM" id="SSF50249">
    <property type="entry name" value="Nucleic acid-binding proteins"/>
    <property type="match status" value="1"/>
</dbReference>
<evidence type="ECO:0000256" key="10">
    <source>
        <dbReference type="ARBA" id="ARBA00044624"/>
    </source>
</evidence>
<proteinExistence type="predicted"/>
<accession>A0A163JLE6</accession>
<feature type="region of interest" description="Disordered" evidence="11">
    <location>
        <begin position="939"/>
        <end position="1041"/>
    </location>
</feature>
<keyword evidence="9" id="KW-0539">Nucleus</keyword>
<dbReference type="STRING" id="4829.A0A163JLE6"/>
<keyword evidence="5" id="KW-0548">Nucleotidyltransferase</keyword>